<organism evidence="1 2">
    <name type="scientific">Pseudomonas simiae</name>
    <dbReference type="NCBI Taxonomy" id="321846"/>
    <lineage>
        <taxon>Bacteria</taxon>
        <taxon>Pseudomonadati</taxon>
        <taxon>Pseudomonadota</taxon>
        <taxon>Gammaproteobacteria</taxon>
        <taxon>Pseudomonadales</taxon>
        <taxon>Pseudomonadaceae</taxon>
        <taxon>Pseudomonas</taxon>
    </lineage>
</organism>
<dbReference type="SUPFAM" id="SSF53850">
    <property type="entry name" value="Periplasmic binding protein-like II"/>
    <property type="match status" value="1"/>
</dbReference>
<sequence length="81" mass="8950">MFISQPTLSVTLKQLDDELGVAMLPQSLAVERVGVVIRQWHLPAPTRRVGLCFAAQALESPALRALHKYFQTNRPPQLSAA</sequence>
<name>A0A1N7UMD8_9PSED</name>
<dbReference type="Proteomes" id="UP000027308">
    <property type="component" value="Chromosome"/>
</dbReference>
<gene>
    <name evidence="1" type="ORF">PS417_21940</name>
</gene>
<accession>A0A1N7UMD8</accession>
<evidence type="ECO:0000313" key="2">
    <source>
        <dbReference type="Proteomes" id="UP000027308"/>
    </source>
</evidence>
<evidence type="ECO:0000313" key="1">
    <source>
        <dbReference type="EMBL" id="AIB38193.1"/>
    </source>
</evidence>
<dbReference type="AlphaFoldDB" id="A0A1N7UMD8"/>
<protein>
    <recommendedName>
        <fullName evidence="3">LysR family transcriptional regulator</fullName>
    </recommendedName>
</protein>
<dbReference type="EMBL" id="CP007637">
    <property type="protein sequence ID" value="AIB38193.1"/>
    <property type="molecule type" value="Genomic_DNA"/>
</dbReference>
<evidence type="ECO:0008006" key="3">
    <source>
        <dbReference type="Google" id="ProtNLM"/>
    </source>
</evidence>
<proteinExistence type="predicted"/>
<reference evidence="1 2" key="1">
    <citation type="submission" date="2014-05" db="EMBL/GenBank/DDBJ databases">
        <title>Pseudomonas simiae WCS417.</title>
        <authorList>
            <person name="Berendsen R.L."/>
        </authorList>
    </citation>
    <scope>NUCLEOTIDE SEQUENCE [LARGE SCALE GENOMIC DNA]</scope>
    <source>
        <strain evidence="1 2">WCS417</strain>
    </source>
</reference>